<dbReference type="EMBL" id="KJ433976">
    <property type="protein sequence ID" value="AHJ88562.1"/>
    <property type="molecule type" value="Genomic_DNA"/>
</dbReference>
<keyword evidence="2" id="KW-1185">Reference proteome</keyword>
<reference evidence="1 2" key="1">
    <citation type="journal article" date="2014" name="Genome Announc.">
        <title>Complete genome sequences of nine mycobacteriophages.</title>
        <authorList>
            <person name="Franceschelli J.J."/>
            <person name="Suarez C.A."/>
            <person name="Teran L."/>
            <person name="Raya R.R."/>
            <person name="Morbidoni H.R."/>
        </authorList>
    </citation>
    <scope>NUCLEOTIDE SEQUENCE [LARGE SCALE GENOMIC DNA]</scope>
</reference>
<sequence>MALGDPEPMTVAEVAAALLALPDQDAVLELWCGGDYGLFTVTEVESPVVLNKANPASRQTVAPLNDGAAVVRLV</sequence>
<protein>
    <submittedName>
        <fullName evidence="1">Uncharacterized protein</fullName>
    </submittedName>
</protein>
<dbReference type="Proteomes" id="UP000203096">
    <property type="component" value="Segment"/>
</dbReference>
<organism evidence="1 2">
    <name type="scientific">Mycobacterium phage Julie1</name>
    <dbReference type="NCBI Taxonomy" id="1463812"/>
    <lineage>
        <taxon>Viruses</taxon>
        <taxon>Duplodnaviria</taxon>
        <taxon>Heunggongvirae</taxon>
        <taxon>Uroviricota</taxon>
        <taxon>Caudoviricetes</taxon>
        <taxon>Bclasvirinae</taxon>
        <taxon>Julieunavirus</taxon>
        <taxon>Julieunavirus julie1</taxon>
    </lineage>
</organism>
<gene>
    <name evidence="1" type="ORF">Jolie1_062</name>
</gene>
<evidence type="ECO:0000313" key="2">
    <source>
        <dbReference type="Proteomes" id="UP000203096"/>
    </source>
</evidence>
<evidence type="ECO:0000313" key="1">
    <source>
        <dbReference type="EMBL" id="AHJ88562.1"/>
    </source>
</evidence>
<name>W8EB75_9CAUD</name>
<accession>W8EB75</accession>
<dbReference type="KEGG" id="vg:18505926"/>
<dbReference type="RefSeq" id="YP_009009262.1">
    <property type="nucleotide sequence ID" value="NC_023600.1"/>
</dbReference>
<proteinExistence type="predicted"/>
<dbReference type="GeneID" id="18505926"/>